<keyword evidence="3" id="KW-1185">Reference proteome</keyword>
<dbReference type="EMBL" id="LVJN01000021">
    <property type="protein sequence ID" value="OSM00176.1"/>
    <property type="molecule type" value="Genomic_DNA"/>
</dbReference>
<evidence type="ECO:0000313" key="3">
    <source>
        <dbReference type="Proteomes" id="UP000194003"/>
    </source>
</evidence>
<evidence type="ECO:0000313" key="2">
    <source>
        <dbReference type="EMBL" id="OSM00176.1"/>
    </source>
</evidence>
<protein>
    <submittedName>
        <fullName evidence="2">Uncharacterized protein</fullName>
    </submittedName>
</protein>
<accession>A0A1Y2JZ63</accession>
<dbReference type="Proteomes" id="UP000194003">
    <property type="component" value="Unassembled WGS sequence"/>
</dbReference>
<keyword evidence="1" id="KW-0472">Membrane</keyword>
<keyword evidence="1" id="KW-0812">Transmembrane</keyword>
<feature type="transmembrane region" description="Helical" evidence="1">
    <location>
        <begin position="39"/>
        <end position="59"/>
    </location>
</feature>
<reference evidence="2 3" key="1">
    <citation type="journal article" date="2016" name="BMC Genomics">
        <title>Combined genomic and structural analyses of a cultured magnetotactic bacterium reveals its niche adaptation to a dynamic environment.</title>
        <authorList>
            <person name="Araujo A.C."/>
            <person name="Morillo V."/>
            <person name="Cypriano J."/>
            <person name="Teixeira L.C."/>
            <person name="Leao P."/>
            <person name="Lyra S."/>
            <person name="Almeida L.G."/>
            <person name="Bazylinski D.A."/>
            <person name="Vasconcellos A.T."/>
            <person name="Abreu F."/>
            <person name="Lins U."/>
        </authorList>
    </citation>
    <scope>NUCLEOTIDE SEQUENCE [LARGE SCALE GENOMIC DNA]</scope>
    <source>
        <strain evidence="2 3">IT-1</strain>
    </source>
</reference>
<dbReference type="RefSeq" id="WP_143814972.1">
    <property type="nucleotide sequence ID" value="NZ_LVJN01000021.1"/>
</dbReference>
<organism evidence="2 3">
    <name type="scientific">Magnetofaba australis IT-1</name>
    <dbReference type="NCBI Taxonomy" id="1434232"/>
    <lineage>
        <taxon>Bacteria</taxon>
        <taxon>Pseudomonadati</taxon>
        <taxon>Pseudomonadota</taxon>
        <taxon>Magnetococcia</taxon>
        <taxon>Magnetococcales</taxon>
        <taxon>Magnetococcaceae</taxon>
        <taxon>Magnetofaba</taxon>
    </lineage>
</organism>
<dbReference type="AlphaFoldDB" id="A0A1Y2JZ63"/>
<name>A0A1Y2JZ63_9PROT</name>
<evidence type="ECO:0000256" key="1">
    <source>
        <dbReference type="SAM" id="Phobius"/>
    </source>
</evidence>
<proteinExistence type="predicted"/>
<keyword evidence="1" id="KW-1133">Transmembrane helix</keyword>
<feature type="transmembrane region" description="Helical" evidence="1">
    <location>
        <begin position="6"/>
        <end position="27"/>
    </location>
</feature>
<comment type="caution">
    <text evidence="2">The sequence shown here is derived from an EMBL/GenBank/DDBJ whole genome shotgun (WGS) entry which is preliminary data.</text>
</comment>
<sequence length="172" mass="19940">MGIKYFFADIIIKAIFYLSCVVAFIIWEKWKNGNKRFKAIVLCVFMAPSSLFYINMYSYRNQGSFIGKLYINTFIRYVMGGWVCRGGVTYSEYKLDPADYLIISFNVRYELNIAVESLASDHEYVLSADTYKDWKQNIENDVSRLLVQNGGFIKGIELVTPPQGNRQRQKVS</sequence>
<gene>
    <name evidence="2" type="ORF">MAIT1_00626</name>
</gene>